<sequence>MLKESRAVSATLYCFQLVVRSWGLMDWLMQQDYNLPCVDFCNSTYLTLKSISQIILQYQFQIF</sequence>
<accession>A0A0E3BJ77</accession>
<evidence type="ECO:0000313" key="1">
    <source>
        <dbReference type="EMBL" id="KGG99094.1"/>
    </source>
</evidence>
<reference evidence="1 2" key="1">
    <citation type="submission" date="2013-09" db="EMBL/GenBank/DDBJ databases">
        <title>High correlation between genotypes and phenotypes of environmental bacteria Comamonas testosteroni strains.</title>
        <authorList>
            <person name="Liu L."/>
            <person name="Zhu W."/>
            <person name="Xia X."/>
            <person name="Xu B."/>
            <person name="Luo M."/>
            <person name="Wang G."/>
        </authorList>
    </citation>
    <scope>NUCLEOTIDE SEQUENCE [LARGE SCALE GENOMIC DNA]</scope>
    <source>
        <strain evidence="1 2">JL14</strain>
    </source>
</reference>
<dbReference type="AlphaFoldDB" id="A0A0E3BJ77"/>
<dbReference type="Proteomes" id="UP000029567">
    <property type="component" value="Unassembled WGS sequence"/>
</dbReference>
<comment type="caution">
    <text evidence="1">The sequence shown here is derived from an EMBL/GenBank/DDBJ whole genome shotgun (WGS) entry which is preliminary data.</text>
</comment>
<evidence type="ECO:0000313" key="2">
    <source>
        <dbReference type="Proteomes" id="UP000029567"/>
    </source>
</evidence>
<dbReference type="EMBL" id="AWTN01000012">
    <property type="protein sequence ID" value="KGG99094.1"/>
    <property type="molecule type" value="Genomic_DNA"/>
</dbReference>
<organism evidence="1 2">
    <name type="scientific">Comamonas thiooxydans</name>
    <dbReference type="NCBI Taxonomy" id="363952"/>
    <lineage>
        <taxon>Bacteria</taxon>
        <taxon>Pseudomonadati</taxon>
        <taxon>Pseudomonadota</taxon>
        <taxon>Betaproteobacteria</taxon>
        <taxon>Burkholderiales</taxon>
        <taxon>Comamonadaceae</taxon>
        <taxon>Comamonas</taxon>
    </lineage>
</organism>
<name>A0A0E3BJ77_9BURK</name>
<gene>
    <name evidence="1" type="ORF">P245_03480</name>
</gene>
<proteinExistence type="predicted"/>
<protein>
    <submittedName>
        <fullName evidence="1">Uncharacterized protein</fullName>
    </submittedName>
</protein>